<dbReference type="AlphaFoldDB" id="D2V668"/>
<keyword evidence="1" id="KW-1133">Transmembrane helix</keyword>
<dbReference type="GeneID" id="8861937"/>
<accession>D2V668</accession>
<organism evidence="3">
    <name type="scientific">Naegleria gruberi</name>
    <name type="common">Amoeba</name>
    <dbReference type="NCBI Taxonomy" id="5762"/>
    <lineage>
        <taxon>Eukaryota</taxon>
        <taxon>Discoba</taxon>
        <taxon>Heterolobosea</taxon>
        <taxon>Tetramitia</taxon>
        <taxon>Eutetramitia</taxon>
        <taxon>Vahlkampfiidae</taxon>
        <taxon>Naegleria</taxon>
    </lineage>
</organism>
<evidence type="ECO:0000256" key="1">
    <source>
        <dbReference type="SAM" id="Phobius"/>
    </source>
</evidence>
<reference evidence="2 3" key="1">
    <citation type="journal article" date="2010" name="Cell">
        <title>The genome of Naegleria gruberi illuminates early eukaryotic versatility.</title>
        <authorList>
            <person name="Fritz-Laylin L.K."/>
            <person name="Prochnik S.E."/>
            <person name="Ginger M.L."/>
            <person name="Dacks J.B."/>
            <person name="Carpenter M.L."/>
            <person name="Field M.C."/>
            <person name="Kuo A."/>
            <person name="Paredez A."/>
            <person name="Chapman J."/>
            <person name="Pham J."/>
            <person name="Shu S."/>
            <person name="Neupane R."/>
            <person name="Cipriano M."/>
            <person name="Mancuso J."/>
            <person name="Tu H."/>
            <person name="Salamov A."/>
            <person name="Lindquist E."/>
            <person name="Shapiro H."/>
            <person name="Lucas S."/>
            <person name="Grigoriev I.V."/>
            <person name="Cande W.Z."/>
            <person name="Fulton C."/>
            <person name="Rokhsar D.S."/>
            <person name="Dawson S.C."/>
        </authorList>
    </citation>
    <scope>NUCLEOTIDE SEQUENCE [LARGE SCALE GENOMIC DNA]</scope>
    <source>
        <strain evidence="2 3">NEG-M</strain>
    </source>
</reference>
<dbReference type="EMBL" id="GG738853">
    <property type="protein sequence ID" value="EFC47912.1"/>
    <property type="molecule type" value="Genomic_DNA"/>
</dbReference>
<feature type="transmembrane region" description="Helical" evidence="1">
    <location>
        <begin position="52"/>
        <end position="76"/>
    </location>
</feature>
<name>D2V668_NAEGR</name>
<proteinExistence type="predicted"/>
<protein>
    <submittedName>
        <fullName evidence="2">Predicted protein</fullName>
    </submittedName>
</protein>
<dbReference type="VEuPathDB" id="AmoebaDB:NAEGRDRAFT_64328"/>
<dbReference type="Proteomes" id="UP000006671">
    <property type="component" value="Unassembled WGS sequence"/>
</dbReference>
<gene>
    <name evidence="2" type="ORF">NAEGRDRAFT_64328</name>
</gene>
<keyword evidence="3" id="KW-1185">Reference proteome</keyword>
<evidence type="ECO:0000313" key="2">
    <source>
        <dbReference type="EMBL" id="EFC47912.1"/>
    </source>
</evidence>
<dbReference type="InParanoid" id="D2V668"/>
<evidence type="ECO:0000313" key="3">
    <source>
        <dbReference type="Proteomes" id="UP000006671"/>
    </source>
</evidence>
<keyword evidence="1" id="KW-0472">Membrane</keyword>
<dbReference type="KEGG" id="ngr:NAEGRDRAFT_64328"/>
<feature type="transmembrane region" description="Helical" evidence="1">
    <location>
        <begin position="121"/>
        <end position="138"/>
    </location>
</feature>
<keyword evidence="1" id="KW-0812">Transmembrane</keyword>
<dbReference type="RefSeq" id="XP_002680656.1">
    <property type="nucleotide sequence ID" value="XM_002680610.1"/>
</dbReference>
<feature type="transmembrane region" description="Helical" evidence="1">
    <location>
        <begin position="144"/>
        <end position="165"/>
    </location>
</feature>
<sequence length="190" mass="21922">MNQPIKGYENYQQQQQNYNHEDIEILENLNPHLLINHQYNGFGVSGNTSNSFVLRAFVTALSVCCFLLAVILMVLLKLNEEDGQLLWSTSDEEQQLKQEQAAATSTMDNNVFIPSRSVKHAVMLLMLIGVAMILHVWTSFSSSLFYYALVGFILVGLFLFGRIVYRFVVFMKKQEEENKKRLARVKRFFV</sequence>